<keyword evidence="2" id="KW-1133">Transmembrane helix</keyword>
<feature type="transmembrane region" description="Helical" evidence="2">
    <location>
        <begin position="111"/>
        <end position="135"/>
    </location>
</feature>
<feature type="region of interest" description="Disordered" evidence="1">
    <location>
        <begin position="1"/>
        <end position="23"/>
    </location>
</feature>
<keyword evidence="2" id="KW-0472">Membrane</keyword>
<evidence type="ECO:0000313" key="3">
    <source>
        <dbReference type="EMBL" id="OIQ90489.1"/>
    </source>
</evidence>
<gene>
    <name evidence="3" type="ORF">GALL_276280</name>
</gene>
<accession>A0A1J5R3J6</accession>
<protein>
    <submittedName>
        <fullName evidence="3">Uncharacterized protein</fullName>
    </submittedName>
</protein>
<reference evidence="3" key="1">
    <citation type="submission" date="2016-10" db="EMBL/GenBank/DDBJ databases">
        <title>Sequence of Gallionella enrichment culture.</title>
        <authorList>
            <person name="Poehlein A."/>
            <person name="Muehling M."/>
            <person name="Daniel R."/>
        </authorList>
    </citation>
    <scope>NUCLEOTIDE SEQUENCE</scope>
</reference>
<dbReference type="AlphaFoldDB" id="A0A1J5R3J6"/>
<feature type="transmembrane region" description="Helical" evidence="2">
    <location>
        <begin position="64"/>
        <end position="81"/>
    </location>
</feature>
<organism evidence="3">
    <name type="scientific">mine drainage metagenome</name>
    <dbReference type="NCBI Taxonomy" id="410659"/>
    <lineage>
        <taxon>unclassified sequences</taxon>
        <taxon>metagenomes</taxon>
        <taxon>ecological metagenomes</taxon>
    </lineage>
</organism>
<proteinExistence type="predicted"/>
<feature type="transmembrane region" description="Helical" evidence="2">
    <location>
        <begin position="34"/>
        <end position="52"/>
    </location>
</feature>
<sequence>MEFKSKRNGKSGPGDARERDPVRSAGFPFTRRQWFSTLGWSLVFGIAIALFAPKHQRGGGTTQVDAWAVSVVLLSGGYVVLRSRSADIDFYRSQAGSDEVTERRLRRRYRLLRVVGWLFLGVGGFRVLLLLVQAFGA</sequence>
<evidence type="ECO:0000256" key="2">
    <source>
        <dbReference type="SAM" id="Phobius"/>
    </source>
</evidence>
<evidence type="ECO:0000256" key="1">
    <source>
        <dbReference type="SAM" id="MobiDB-lite"/>
    </source>
</evidence>
<comment type="caution">
    <text evidence="3">The sequence shown here is derived from an EMBL/GenBank/DDBJ whole genome shotgun (WGS) entry which is preliminary data.</text>
</comment>
<name>A0A1J5R3J6_9ZZZZ</name>
<dbReference type="EMBL" id="MLJW01000290">
    <property type="protein sequence ID" value="OIQ90489.1"/>
    <property type="molecule type" value="Genomic_DNA"/>
</dbReference>
<keyword evidence="2" id="KW-0812">Transmembrane</keyword>